<protein>
    <recommendedName>
        <fullName evidence="10">Probable lipid II flippase MurJ</fullName>
    </recommendedName>
</protein>
<evidence type="ECO:0000313" key="13">
    <source>
        <dbReference type="Proteomes" id="UP000057213"/>
    </source>
</evidence>
<accession>A0A0M5KZ16</accession>
<comment type="subcellular location">
    <subcellularLocation>
        <location evidence="10">Cell inner membrane</location>
        <topology evidence="10">Multi-pass membrane protein</topology>
    </subcellularLocation>
    <subcellularLocation>
        <location evidence="1">Cell membrane</location>
        <topology evidence="1">Multi-pass membrane protein</topology>
    </subcellularLocation>
</comment>
<keyword evidence="10" id="KW-0997">Cell inner membrane</keyword>
<keyword evidence="5 10" id="KW-0573">Peptidoglycan synthesis</keyword>
<dbReference type="InterPro" id="IPR051050">
    <property type="entry name" value="Lipid_II_flippase_MurJ/MviN"/>
</dbReference>
<evidence type="ECO:0000256" key="10">
    <source>
        <dbReference type="HAMAP-Rule" id="MF_02078"/>
    </source>
</evidence>
<keyword evidence="7 10" id="KW-0472">Membrane</keyword>
<evidence type="ECO:0000256" key="8">
    <source>
        <dbReference type="ARBA" id="ARBA00060041"/>
    </source>
</evidence>
<dbReference type="PATRIC" id="fig|1318743.3.peg.182"/>
<feature type="transmembrane region" description="Helical" evidence="10">
    <location>
        <begin position="352"/>
        <end position="374"/>
    </location>
</feature>
<feature type="transmembrane region" description="Helical" evidence="10">
    <location>
        <begin position="87"/>
        <end position="109"/>
    </location>
</feature>
<dbReference type="InterPro" id="IPR004268">
    <property type="entry name" value="MurJ"/>
</dbReference>
<evidence type="ECO:0000313" key="12">
    <source>
        <dbReference type="EMBL" id="ALE02990.1"/>
    </source>
</evidence>
<feature type="transmembrane region" description="Helical" evidence="10">
    <location>
        <begin position="129"/>
        <end position="146"/>
    </location>
</feature>
<dbReference type="PANTHER" id="PTHR47019">
    <property type="entry name" value="LIPID II FLIPPASE MURJ"/>
    <property type="match status" value="1"/>
</dbReference>
<comment type="function">
    <text evidence="8 10 11">Involved in peptidoglycan biosynthesis. Transports lipid-linked peptidoglycan precursors from the inner to the outer leaflet of the cytoplasmic membrane.</text>
</comment>
<dbReference type="EMBL" id="CP010401">
    <property type="protein sequence ID" value="ALE02990.1"/>
    <property type="molecule type" value="Genomic_DNA"/>
</dbReference>
<feature type="transmembrane region" description="Helical" evidence="10">
    <location>
        <begin position="312"/>
        <end position="340"/>
    </location>
</feature>
<dbReference type="GO" id="GO:0009252">
    <property type="term" value="P:peptidoglycan biosynthetic process"/>
    <property type="evidence" value="ECO:0007669"/>
    <property type="project" value="UniProtKB-UniRule"/>
</dbReference>
<evidence type="ECO:0000256" key="11">
    <source>
        <dbReference type="PIRNR" id="PIRNR002869"/>
    </source>
</evidence>
<dbReference type="Proteomes" id="UP000057213">
    <property type="component" value="Chromosome"/>
</dbReference>
<keyword evidence="6 10" id="KW-1133">Transmembrane helix</keyword>
<feature type="transmembrane region" description="Helical" evidence="10">
    <location>
        <begin position="158"/>
        <end position="181"/>
    </location>
</feature>
<name>A0A0M5KZ16_9HYPH</name>
<dbReference type="PIRSF" id="PIRSF002869">
    <property type="entry name" value="MviN"/>
    <property type="match status" value="1"/>
</dbReference>
<reference evidence="12 13" key="1">
    <citation type="journal article" date="2015" name="Genome Announc.">
        <title>Complete Genome Sequence of Bartonella ancashensis Strain 20.00, Isolated from the Blood of a Patient with Verruga Peruana.</title>
        <authorList>
            <person name="Hang J."/>
            <person name="Mullins K.E."/>
            <person name="Clifford R.J."/>
            <person name="Onmus-Leone F."/>
            <person name="Yang Y."/>
            <person name="Jiang J."/>
            <person name="Leguia M."/>
            <person name="Kasper M.R."/>
            <person name="Maguina C."/>
            <person name="Lesho E.P."/>
            <person name="Jarman R.G."/>
            <person name="Richards A.L."/>
            <person name="Blazes D."/>
        </authorList>
    </citation>
    <scope>NUCLEOTIDE SEQUENCE [LARGE SCALE GENOMIC DNA]</scope>
    <source>
        <strain evidence="12 13">20.00</strain>
    </source>
</reference>
<comment type="pathway">
    <text evidence="10">Cell wall biogenesis; peptidoglycan biosynthesis.</text>
</comment>
<evidence type="ECO:0000256" key="5">
    <source>
        <dbReference type="ARBA" id="ARBA00022984"/>
    </source>
</evidence>
<dbReference type="STRING" id="1318743.PU02_0176"/>
<dbReference type="GO" id="GO:0005886">
    <property type="term" value="C:plasma membrane"/>
    <property type="evidence" value="ECO:0007669"/>
    <property type="project" value="UniProtKB-SubCell"/>
</dbReference>
<dbReference type="PRINTS" id="PR01806">
    <property type="entry name" value="VIRFACTRMVIN"/>
</dbReference>
<dbReference type="Pfam" id="PF03023">
    <property type="entry name" value="MurJ"/>
    <property type="match status" value="1"/>
</dbReference>
<dbReference type="AlphaFoldDB" id="A0A0M5KZ16"/>
<proteinExistence type="inferred from homology"/>
<keyword evidence="2 10" id="KW-1003">Cell membrane</keyword>
<dbReference type="NCBIfam" id="TIGR01695">
    <property type="entry name" value="murJ_mviN"/>
    <property type="match status" value="1"/>
</dbReference>
<comment type="similarity">
    <text evidence="9 10 11">Belongs to the MurJ/MviN family.</text>
</comment>
<dbReference type="UniPathway" id="UPA00219"/>
<feature type="transmembrane region" description="Helical" evidence="10">
    <location>
        <begin position="444"/>
        <end position="465"/>
    </location>
</feature>
<evidence type="ECO:0000256" key="1">
    <source>
        <dbReference type="ARBA" id="ARBA00004651"/>
    </source>
</evidence>
<sequence length="521" mass="57903">MNLVKKFITVASGTLMSRLFGFVREMLMAASFGTGPVSDAFNVAFRFPNTFRRFFAEGAFNAAFVPLFSKKITEDGKEKACQFAEEVFGVLFSILLLLTIVMEISMPFLVRTVIAPGFAEDAIKFDATVRFTAIMFPYLTCMSLSAMMGGMLNALQNYFVAAIAPVFLNIILIIVLAYAWIYQLDPWHIGLNLSWGVMAAGIFQLFLIAIALRKSDIKLYLRFPHFSPNVRQLLTLAFPAAITGGITQINLLINTNIASSQPGAVSALVYADRLYQVPLGVVGIAVATVLLPELTKALRKKITKTLILYKIVLLNLPYFSPYQHPFFFLLISSPIVSLLFERGQFTQESTSSVAYLLALYGLGLPAFVLIKVFIPSFFAREDTKTPMIFSAICVFVNVSLALTLFPLLSARGIVIAEITSAWVNTILLYGTLIKRGYWKYDKQLIMWIARLIISISLMASILYYARDILAVPLSSQTPFLTRATTLAGLVIGTLSIYFTLCFLLGTNYITLLRKKLKQSSQ</sequence>
<keyword evidence="10 11" id="KW-0961">Cell wall biogenesis/degradation</keyword>
<dbReference type="KEGG" id="banc:PU02_0176"/>
<evidence type="ECO:0000256" key="4">
    <source>
        <dbReference type="ARBA" id="ARBA00022960"/>
    </source>
</evidence>
<feature type="transmembrane region" description="Helical" evidence="10">
    <location>
        <begin position="386"/>
        <end position="407"/>
    </location>
</feature>
<organism evidence="12 13">
    <name type="scientific">Bartonella ancashensis</name>
    <dbReference type="NCBI Taxonomy" id="1318743"/>
    <lineage>
        <taxon>Bacteria</taxon>
        <taxon>Pseudomonadati</taxon>
        <taxon>Pseudomonadota</taxon>
        <taxon>Alphaproteobacteria</taxon>
        <taxon>Hyphomicrobiales</taxon>
        <taxon>Bartonellaceae</taxon>
        <taxon>Bartonella</taxon>
    </lineage>
</organism>
<dbReference type="CDD" id="cd13123">
    <property type="entry name" value="MATE_MurJ_like"/>
    <property type="match status" value="1"/>
</dbReference>
<feature type="transmembrane region" description="Helical" evidence="10">
    <location>
        <begin position="233"/>
        <end position="253"/>
    </location>
</feature>
<evidence type="ECO:0000256" key="2">
    <source>
        <dbReference type="ARBA" id="ARBA00022475"/>
    </source>
</evidence>
<feature type="transmembrane region" description="Helical" evidence="10">
    <location>
        <begin position="273"/>
        <end position="291"/>
    </location>
</feature>
<evidence type="ECO:0000256" key="6">
    <source>
        <dbReference type="ARBA" id="ARBA00022989"/>
    </source>
</evidence>
<keyword evidence="10 11" id="KW-0813">Transport</keyword>
<dbReference type="GO" id="GO:0071555">
    <property type="term" value="P:cell wall organization"/>
    <property type="evidence" value="ECO:0007669"/>
    <property type="project" value="UniProtKB-UniRule"/>
</dbReference>
<dbReference type="RefSeq" id="WP_236824013.1">
    <property type="nucleotide sequence ID" value="NZ_CP010401.1"/>
</dbReference>
<dbReference type="GO" id="GO:0015648">
    <property type="term" value="F:lipid-linked peptidoglycan transporter activity"/>
    <property type="evidence" value="ECO:0007669"/>
    <property type="project" value="UniProtKB-UniRule"/>
</dbReference>
<evidence type="ECO:0000256" key="7">
    <source>
        <dbReference type="ARBA" id="ARBA00023136"/>
    </source>
</evidence>
<feature type="transmembrane region" description="Helical" evidence="10">
    <location>
        <begin position="193"/>
        <end position="212"/>
    </location>
</feature>
<keyword evidence="4 10" id="KW-0133">Cell shape</keyword>
<dbReference type="GO" id="GO:0008360">
    <property type="term" value="P:regulation of cell shape"/>
    <property type="evidence" value="ECO:0007669"/>
    <property type="project" value="UniProtKB-UniRule"/>
</dbReference>
<feature type="transmembrane region" description="Helical" evidence="10">
    <location>
        <begin position="413"/>
        <end position="432"/>
    </location>
</feature>
<evidence type="ECO:0000256" key="3">
    <source>
        <dbReference type="ARBA" id="ARBA00022692"/>
    </source>
</evidence>
<dbReference type="PANTHER" id="PTHR47019:SF1">
    <property type="entry name" value="LIPID II FLIPPASE MURJ"/>
    <property type="match status" value="1"/>
</dbReference>
<dbReference type="HAMAP" id="MF_02078">
    <property type="entry name" value="MurJ_MviN"/>
    <property type="match status" value="1"/>
</dbReference>
<keyword evidence="13" id="KW-1185">Reference proteome</keyword>
<evidence type="ECO:0000256" key="9">
    <source>
        <dbReference type="ARBA" id="ARBA00061532"/>
    </source>
</evidence>
<keyword evidence="3 10" id="KW-0812">Transmembrane</keyword>
<gene>
    <name evidence="10" type="primary">murJ</name>
    <name evidence="12" type="ORF">PU02_0176</name>
</gene>
<dbReference type="GO" id="GO:0034204">
    <property type="term" value="P:lipid translocation"/>
    <property type="evidence" value="ECO:0007669"/>
    <property type="project" value="TreeGrafter"/>
</dbReference>
<feature type="transmembrane region" description="Helical" evidence="10">
    <location>
        <begin position="485"/>
        <end position="511"/>
    </location>
</feature>